<dbReference type="PIRSF" id="PIRSF005409">
    <property type="entry name" value="Synaptobrevin_euk"/>
    <property type="match status" value="1"/>
</dbReference>
<proteinExistence type="predicted"/>
<dbReference type="CDD" id="cd15843">
    <property type="entry name" value="R-SNARE"/>
    <property type="match status" value="1"/>
</dbReference>
<evidence type="ECO:0000259" key="5">
    <source>
        <dbReference type="PROSITE" id="PS50892"/>
    </source>
</evidence>
<dbReference type="EMBL" id="JAVFKY010000001">
    <property type="protein sequence ID" value="KAK5583894.1"/>
    <property type="molecule type" value="Genomic_DNA"/>
</dbReference>
<keyword evidence="4" id="KW-1133">Transmembrane helix</keyword>
<dbReference type="AlphaFoldDB" id="A0AAN7YT08"/>
<evidence type="ECO:0000256" key="4">
    <source>
        <dbReference type="SAM" id="Phobius"/>
    </source>
</evidence>
<dbReference type="InterPro" id="IPR016444">
    <property type="entry name" value="Synaptobrevin/VAMP"/>
</dbReference>
<keyword evidence="4" id="KW-0472">Membrane</keyword>
<organism evidence="6 7">
    <name type="scientific">Dictyostelium firmibasis</name>
    <dbReference type="NCBI Taxonomy" id="79012"/>
    <lineage>
        <taxon>Eukaryota</taxon>
        <taxon>Amoebozoa</taxon>
        <taxon>Evosea</taxon>
        <taxon>Eumycetozoa</taxon>
        <taxon>Dictyostelia</taxon>
        <taxon>Dictyosteliales</taxon>
        <taxon>Dictyosteliaceae</taxon>
        <taxon>Dictyostelium</taxon>
    </lineage>
</organism>
<evidence type="ECO:0000313" key="6">
    <source>
        <dbReference type="EMBL" id="KAK5583894.1"/>
    </source>
</evidence>
<comment type="caution">
    <text evidence="6">The sequence shown here is derived from an EMBL/GenBank/DDBJ whole genome shotgun (WGS) entry which is preliminary data.</text>
</comment>
<dbReference type="GO" id="GO:0030659">
    <property type="term" value="C:cytoplasmic vesicle membrane"/>
    <property type="evidence" value="ECO:0007669"/>
    <property type="project" value="UniProtKB-SubCell"/>
</dbReference>
<feature type="domain" description="V-SNARE coiled-coil homology" evidence="5">
    <location>
        <begin position="7"/>
        <end position="67"/>
    </location>
</feature>
<accession>A0AAN7YT08</accession>
<name>A0AAN7YT08_9MYCE</name>
<reference evidence="6 7" key="1">
    <citation type="submission" date="2023-11" db="EMBL/GenBank/DDBJ databases">
        <title>Dfirmibasis_genome.</title>
        <authorList>
            <person name="Edelbroek B."/>
            <person name="Kjellin J."/>
            <person name="Jerlstrom-Hultqvist J."/>
            <person name="Soderbom F."/>
        </authorList>
    </citation>
    <scope>NUCLEOTIDE SEQUENCE [LARGE SCALE GENOMIC DNA]</scope>
    <source>
        <strain evidence="6 7">TNS-C-14</strain>
    </source>
</reference>
<keyword evidence="7" id="KW-1185">Reference proteome</keyword>
<feature type="transmembrane region" description="Helical" evidence="4">
    <location>
        <begin position="71"/>
        <end position="92"/>
    </location>
</feature>
<dbReference type="InterPro" id="IPR042855">
    <property type="entry name" value="V_SNARE_CC"/>
</dbReference>
<evidence type="ECO:0000256" key="3">
    <source>
        <dbReference type="PROSITE-ProRule" id="PRU00290"/>
    </source>
</evidence>
<dbReference type="Gene3D" id="1.20.5.110">
    <property type="match status" value="1"/>
</dbReference>
<dbReference type="PRINTS" id="PR00219">
    <property type="entry name" value="SYNAPTOBREVN"/>
</dbReference>
<gene>
    <name evidence="6" type="ORF">RB653_005498</name>
</gene>
<comment type="subcellular location">
    <subcellularLocation>
        <location evidence="1">Cytoplasmic vesicle membrane</location>
    </subcellularLocation>
</comment>
<keyword evidence="3" id="KW-0175">Coiled coil</keyword>
<dbReference type="InterPro" id="IPR001388">
    <property type="entry name" value="Synaptobrevin-like"/>
</dbReference>
<dbReference type="Proteomes" id="UP001344447">
    <property type="component" value="Unassembled WGS sequence"/>
</dbReference>
<evidence type="ECO:0000256" key="1">
    <source>
        <dbReference type="ARBA" id="ARBA00004156"/>
    </source>
</evidence>
<sequence length="95" mass="10805">MSEPVNKVKQTQQQVDEVTGIMHNAIGQMLDNQQKVSDLTDKSENMKQGASQFKKKTNEIKRLMWCRNLKLTLIIIAVVVLLLVVIIVPIVLKFT</sequence>
<dbReference type="GO" id="GO:0016192">
    <property type="term" value="P:vesicle-mediated transport"/>
    <property type="evidence" value="ECO:0007669"/>
    <property type="project" value="InterPro"/>
</dbReference>
<keyword evidence="2" id="KW-0968">Cytoplasmic vesicle</keyword>
<dbReference type="SUPFAM" id="SSF58038">
    <property type="entry name" value="SNARE fusion complex"/>
    <property type="match status" value="1"/>
</dbReference>
<dbReference type="Pfam" id="PF00957">
    <property type="entry name" value="Synaptobrevin"/>
    <property type="match status" value="1"/>
</dbReference>
<evidence type="ECO:0000256" key="2">
    <source>
        <dbReference type="ARBA" id="ARBA00023329"/>
    </source>
</evidence>
<evidence type="ECO:0000313" key="7">
    <source>
        <dbReference type="Proteomes" id="UP001344447"/>
    </source>
</evidence>
<dbReference type="PROSITE" id="PS50892">
    <property type="entry name" value="V_SNARE"/>
    <property type="match status" value="1"/>
</dbReference>
<dbReference type="PANTHER" id="PTHR45701">
    <property type="entry name" value="SYNAPTOBREVIN FAMILY MEMBER"/>
    <property type="match status" value="1"/>
</dbReference>
<keyword evidence="4" id="KW-0812">Transmembrane</keyword>
<protein>
    <recommendedName>
        <fullName evidence="5">V-SNARE coiled-coil homology domain-containing protein</fullName>
    </recommendedName>
</protein>